<keyword evidence="3" id="KW-0717">Septation</keyword>
<evidence type="ECO:0000256" key="4">
    <source>
        <dbReference type="ARBA" id="ARBA00023306"/>
    </source>
</evidence>
<reference evidence="5 6" key="1">
    <citation type="submission" date="2018-05" db="EMBL/GenBank/DDBJ databases">
        <title>Genomic Encyclopedia of Type Strains, Phase IV (KMG-IV): sequencing the most valuable type-strain genomes for metagenomic binning, comparative biology and taxonomic classification.</title>
        <authorList>
            <person name="Goeker M."/>
        </authorList>
    </citation>
    <scope>NUCLEOTIDE SEQUENCE [LARGE SCALE GENOMIC DNA]</scope>
    <source>
        <strain evidence="5 6">DSM 25350</strain>
    </source>
</reference>
<dbReference type="EMBL" id="QGGU01000001">
    <property type="protein sequence ID" value="PWK54392.1"/>
    <property type="molecule type" value="Genomic_DNA"/>
</dbReference>
<dbReference type="PANTHER" id="PTHR39455:SF1">
    <property type="entry name" value="CELL DIVISION PROTEIN ZAPD"/>
    <property type="match status" value="1"/>
</dbReference>
<proteinExistence type="predicted"/>
<protein>
    <submittedName>
        <fullName evidence="5">Cell division FtsZ-interacting protein ZapD</fullName>
    </submittedName>
</protein>
<dbReference type="AlphaFoldDB" id="A0A316G144"/>
<dbReference type="Proteomes" id="UP000245790">
    <property type="component" value="Unassembled WGS sequence"/>
</dbReference>
<keyword evidence="2 5" id="KW-0132">Cell division</keyword>
<evidence type="ECO:0000313" key="5">
    <source>
        <dbReference type="EMBL" id="PWK54392.1"/>
    </source>
</evidence>
<dbReference type="Pfam" id="PF07072">
    <property type="entry name" value="ZapD"/>
    <property type="match status" value="1"/>
</dbReference>
<dbReference type="Gene3D" id="1.10.3900.10">
    <property type="entry name" value="YacF-like"/>
    <property type="match status" value="1"/>
</dbReference>
<dbReference type="PANTHER" id="PTHR39455">
    <property type="entry name" value="CELL DIVISION PROTEIN ZAPD"/>
    <property type="match status" value="1"/>
</dbReference>
<comment type="caution">
    <text evidence="5">The sequence shown here is derived from an EMBL/GenBank/DDBJ whole genome shotgun (WGS) entry which is preliminary data.</text>
</comment>
<evidence type="ECO:0000256" key="1">
    <source>
        <dbReference type="ARBA" id="ARBA00022490"/>
    </source>
</evidence>
<dbReference type="GO" id="GO:0032153">
    <property type="term" value="C:cell division site"/>
    <property type="evidence" value="ECO:0007669"/>
    <property type="project" value="TreeGrafter"/>
</dbReference>
<evidence type="ECO:0000313" key="6">
    <source>
        <dbReference type="Proteomes" id="UP000245790"/>
    </source>
</evidence>
<dbReference type="InterPro" id="IPR027462">
    <property type="entry name" value="ZapD_C"/>
</dbReference>
<organism evidence="5 6">
    <name type="scientific">Pleionea mediterranea</name>
    <dbReference type="NCBI Taxonomy" id="523701"/>
    <lineage>
        <taxon>Bacteria</taxon>
        <taxon>Pseudomonadati</taxon>
        <taxon>Pseudomonadota</taxon>
        <taxon>Gammaproteobacteria</taxon>
        <taxon>Oceanospirillales</taxon>
        <taxon>Pleioneaceae</taxon>
        <taxon>Pleionea</taxon>
    </lineage>
</organism>
<name>A0A316G144_9GAMM</name>
<dbReference type="InterPro" id="IPR009777">
    <property type="entry name" value="ZapD"/>
</dbReference>
<dbReference type="Gene3D" id="2.60.440.10">
    <property type="entry name" value="YacF-like domains"/>
    <property type="match status" value="1"/>
</dbReference>
<dbReference type="InterPro" id="IPR036268">
    <property type="entry name" value="ZapD_sf"/>
</dbReference>
<dbReference type="RefSeq" id="WP_109761510.1">
    <property type="nucleotide sequence ID" value="NZ_QGGU01000001.1"/>
</dbReference>
<evidence type="ECO:0000256" key="2">
    <source>
        <dbReference type="ARBA" id="ARBA00022618"/>
    </source>
</evidence>
<keyword evidence="1" id="KW-0963">Cytoplasm</keyword>
<dbReference type="GO" id="GO:0043093">
    <property type="term" value="P:FtsZ-dependent cytokinesis"/>
    <property type="evidence" value="ECO:0007669"/>
    <property type="project" value="TreeGrafter"/>
</dbReference>
<dbReference type="GO" id="GO:0000917">
    <property type="term" value="P:division septum assembly"/>
    <property type="evidence" value="ECO:0007669"/>
    <property type="project" value="UniProtKB-KW"/>
</dbReference>
<gene>
    <name evidence="5" type="ORF">C8D97_101240</name>
</gene>
<dbReference type="SUPFAM" id="SSF160950">
    <property type="entry name" value="YacF-like"/>
    <property type="match status" value="1"/>
</dbReference>
<keyword evidence="4" id="KW-0131">Cell cycle</keyword>
<accession>A0A316G144</accession>
<keyword evidence="6" id="KW-1185">Reference proteome</keyword>
<sequence>MSDPIIFEFPLTQSYRHFLRLEAAFKHFEQLLTLNHRAANQACLLNLINILEFLSRVEIKSEVIKELEYQTSHYQKLKQNPAVDTAKLDKFLQQLKKLHQWAISYRGRLGDDLREQPLLKNILSKQSIHTGAAACDSPELARFCQLENEKAQSHLISWYQLFDGLKTSINVILRLTRELSVFQVASALLGDYLIEKPNPGNTLLRIQLTANEELFPEVSAGKHRISIHFFSLNDGLDRIKCRQPIDFKYATCGWKE</sequence>
<evidence type="ECO:0000256" key="3">
    <source>
        <dbReference type="ARBA" id="ARBA00023210"/>
    </source>
</evidence>
<dbReference type="OrthoDB" id="5294622at2"/>